<evidence type="ECO:0000313" key="1">
    <source>
        <dbReference type="EMBL" id="SDZ46966.1"/>
    </source>
</evidence>
<sequence>MVFAEVLALHEHLQMLVLEKGFALDEEPAFTPITTLRNVSNFARKDYRRRWAAAGPEPR</sequence>
<gene>
    <name evidence="1" type="ORF">SAMN05216247_110309</name>
</gene>
<organism evidence="1 2">
    <name type="scientific">Pseudomonas salomonii</name>
    <dbReference type="NCBI Taxonomy" id="191391"/>
    <lineage>
        <taxon>Bacteria</taxon>
        <taxon>Pseudomonadati</taxon>
        <taxon>Pseudomonadota</taxon>
        <taxon>Gammaproteobacteria</taxon>
        <taxon>Pseudomonadales</taxon>
        <taxon>Pseudomonadaceae</taxon>
        <taxon>Pseudomonas</taxon>
    </lineage>
</organism>
<dbReference type="AlphaFoldDB" id="A0A1H3T9Q0"/>
<dbReference type="Proteomes" id="UP000182902">
    <property type="component" value="Unassembled WGS sequence"/>
</dbReference>
<accession>A0A1H3T9Q0</accession>
<protein>
    <submittedName>
        <fullName evidence="1">Uncharacterized protein</fullName>
    </submittedName>
</protein>
<evidence type="ECO:0000313" key="2">
    <source>
        <dbReference type="Proteomes" id="UP000182902"/>
    </source>
</evidence>
<reference evidence="1 2" key="1">
    <citation type="submission" date="2016-10" db="EMBL/GenBank/DDBJ databases">
        <authorList>
            <person name="de Groot N.N."/>
        </authorList>
    </citation>
    <scope>NUCLEOTIDE SEQUENCE [LARGE SCALE GENOMIC DNA]</scope>
    <source>
        <strain evidence="1 2">ICMP 14252</strain>
    </source>
</reference>
<proteinExistence type="predicted"/>
<name>A0A1H3T9Q0_9PSED</name>
<dbReference type="EMBL" id="FNOX01000010">
    <property type="protein sequence ID" value="SDZ46966.1"/>
    <property type="molecule type" value="Genomic_DNA"/>
</dbReference>